<dbReference type="OrthoDB" id="661329at2"/>
<keyword evidence="3" id="KW-1185">Reference proteome</keyword>
<evidence type="ECO:0008006" key="4">
    <source>
        <dbReference type="Google" id="ProtNLM"/>
    </source>
</evidence>
<comment type="caution">
    <text evidence="2">The sequence shown here is derived from an EMBL/GenBank/DDBJ whole genome shotgun (WGS) entry which is preliminary data.</text>
</comment>
<dbReference type="Proteomes" id="UP000194873">
    <property type="component" value="Unassembled WGS sequence"/>
</dbReference>
<dbReference type="EMBL" id="MTSE01000004">
    <property type="protein sequence ID" value="OUJ74061.1"/>
    <property type="molecule type" value="Genomic_DNA"/>
</dbReference>
<sequence>MNLRRASFFFLCILGKQAFAQISPPGLGKAHTADWVAFGVRQDLDSLKRWQSMSYIGLGRISNPTDYNPFDKSAILVLNQEFYYRFHKHWQSSFALSYRRQNEYFDSYPYERENPAFEQEFRFYSRFSYVLETRRFKFIPTFRQEFRKFYTPTFAREAENFQLRSRVRLQLSINLDAAKTHQIILSSEQLFSASKLYAPSQWEKLAYRESRFVGYYSFAPKSLPFIFDLGYMANRLGTTSPIYVHYAALDVIWKNPLSHHKMAKRTRIGNLE</sequence>
<gene>
    <name evidence="2" type="ORF">BXP70_09955</name>
</gene>
<protein>
    <recommendedName>
        <fullName evidence="4">DUF2490 domain-containing protein</fullName>
    </recommendedName>
</protein>
<feature type="chain" id="PRO_5013190460" description="DUF2490 domain-containing protein" evidence="1">
    <location>
        <begin position="21"/>
        <end position="272"/>
    </location>
</feature>
<keyword evidence="1" id="KW-0732">Signal</keyword>
<organism evidence="2 3">
    <name type="scientific">Hymenobacter crusticola</name>
    <dbReference type="NCBI Taxonomy" id="1770526"/>
    <lineage>
        <taxon>Bacteria</taxon>
        <taxon>Pseudomonadati</taxon>
        <taxon>Bacteroidota</taxon>
        <taxon>Cytophagia</taxon>
        <taxon>Cytophagales</taxon>
        <taxon>Hymenobacteraceae</taxon>
        <taxon>Hymenobacter</taxon>
    </lineage>
</organism>
<evidence type="ECO:0000313" key="2">
    <source>
        <dbReference type="EMBL" id="OUJ74061.1"/>
    </source>
</evidence>
<evidence type="ECO:0000256" key="1">
    <source>
        <dbReference type="SAM" id="SignalP"/>
    </source>
</evidence>
<proteinExistence type="predicted"/>
<feature type="signal peptide" evidence="1">
    <location>
        <begin position="1"/>
        <end position="20"/>
    </location>
</feature>
<dbReference type="AlphaFoldDB" id="A0A243WGI6"/>
<evidence type="ECO:0000313" key="3">
    <source>
        <dbReference type="Proteomes" id="UP000194873"/>
    </source>
</evidence>
<reference evidence="2 3" key="1">
    <citation type="submission" date="2017-01" db="EMBL/GenBank/DDBJ databases">
        <title>A new Hymenobacter.</title>
        <authorList>
            <person name="Liang Y."/>
            <person name="Feng F."/>
        </authorList>
    </citation>
    <scope>NUCLEOTIDE SEQUENCE [LARGE SCALE GENOMIC DNA]</scope>
    <source>
        <strain evidence="2">MIMBbqt21</strain>
    </source>
</reference>
<accession>A0A243WGI6</accession>
<name>A0A243WGI6_9BACT</name>